<feature type="binding site" description="axial binding residue" evidence="7">
    <location>
        <position position="245"/>
    </location>
    <ligand>
        <name>heme</name>
        <dbReference type="ChEBI" id="CHEBI:30413"/>
    </ligand>
    <ligandPart>
        <name>Fe</name>
        <dbReference type="ChEBI" id="CHEBI:18248"/>
    </ligandPart>
</feature>
<keyword evidence="6" id="KW-0472">Membrane</keyword>
<dbReference type="InterPro" id="IPR001128">
    <property type="entry name" value="Cyt_P450"/>
</dbReference>
<keyword evidence="10" id="KW-1185">Reference proteome</keyword>
<dbReference type="PRINTS" id="PR00463">
    <property type="entry name" value="EP450I"/>
</dbReference>
<reference evidence="9 10" key="1">
    <citation type="journal article" date="2020" name="Mol. Plant">
        <title>The Chromosome-Based Rubber Tree Genome Provides New Insights into Spurge Genome Evolution and Rubber Biosynthesis.</title>
        <authorList>
            <person name="Liu J."/>
            <person name="Shi C."/>
            <person name="Shi C.C."/>
            <person name="Li W."/>
            <person name="Zhang Q.J."/>
            <person name="Zhang Y."/>
            <person name="Li K."/>
            <person name="Lu H.F."/>
            <person name="Shi C."/>
            <person name="Zhu S.T."/>
            <person name="Xiao Z.Y."/>
            <person name="Nan H."/>
            <person name="Yue Y."/>
            <person name="Zhu X.G."/>
            <person name="Wu Y."/>
            <person name="Hong X.N."/>
            <person name="Fan G.Y."/>
            <person name="Tong Y."/>
            <person name="Zhang D."/>
            <person name="Mao C.L."/>
            <person name="Liu Y.L."/>
            <person name="Hao S.J."/>
            <person name="Liu W.Q."/>
            <person name="Lv M.Q."/>
            <person name="Zhang H.B."/>
            <person name="Liu Y."/>
            <person name="Hu-Tang G.R."/>
            <person name="Wang J.P."/>
            <person name="Wang J.H."/>
            <person name="Sun Y.H."/>
            <person name="Ni S.B."/>
            <person name="Chen W.B."/>
            <person name="Zhang X.C."/>
            <person name="Jiao Y.N."/>
            <person name="Eichler E.E."/>
            <person name="Li G.H."/>
            <person name="Liu X."/>
            <person name="Gao L.Z."/>
        </authorList>
    </citation>
    <scope>NUCLEOTIDE SEQUENCE [LARGE SCALE GENOMIC DNA]</scope>
    <source>
        <strain evidence="10">cv. GT1</strain>
        <tissue evidence="9">Leaf</tissue>
    </source>
</reference>
<evidence type="ECO:0000313" key="9">
    <source>
        <dbReference type="EMBL" id="KAF2319438.1"/>
    </source>
</evidence>
<evidence type="ECO:0000256" key="7">
    <source>
        <dbReference type="PIRSR" id="PIRSR602401-1"/>
    </source>
</evidence>
<dbReference type="GO" id="GO:0016020">
    <property type="term" value="C:membrane"/>
    <property type="evidence" value="ECO:0007669"/>
    <property type="project" value="UniProtKB-SubCell"/>
</dbReference>
<evidence type="ECO:0000256" key="4">
    <source>
        <dbReference type="ARBA" id="ARBA00022723"/>
    </source>
</evidence>
<keyword evidence="4 7" id="KW-0479">Metal-binding</keyword>
<keyword evidence="8" id="KW-0560">Oxidoreductase</keyword>
<dbReference type="Pfam" id="PF00067">
    <property type="entry name" value="p450"/>
    <property type="match status" value="2"/>
</dbReference>
<dbReference type="Proteomes" id="UP000467840">
    <property type="component" value="Chromosome 10"/>
</dbReference>
<name>A0A6A6N4C0_HEVBR</name>
<evidence type="ECO:0000256" key="1">
    <source>
        <dbReference type="ARBA" id="ARBA00001971"/>
    </source>
</evidence>
<proteinExistence type="inferred from homology"/>
<evidence type="ECO:0000256" key="5">
    <source>
        <dbReference type="ARBA" id="ARBA00022989"/>
    </source>
</evidence>
<evidence type="ECO:0000313" key="10">
    <source>
        <dbReference type="Proteomes" id="UP000467840"/>
    </source>
</evidence>
<dbReference type="GO" id="GO:0016709">
    <property type="term" value="F:oxidoreductase activity, acting on paired donors, with incorporation or reduction of molecular oxygen, NAD(P)H as one donor, and incorporation of one atom of oxygen"/>
    <property type="evidence" value="ECO:0007669"/>
    <property type="project" value="TreeGrafter"/>
</dbReference>
<dbReference type="EMBL" id="JAAGAX010000003">
    <property type="protein sequence ID" value="KAF2319438.1"/>
    <property type="molecule type" value="Genomic_DNA"/>
</dbReference>
<dbReference type="PRINTS" id="PR00385">
    <property type="entry name" value="P450"/>
</dbReference>
<evidence type="ECO:0000256" key="3">
    <source>
        <dbReference type="ARBA" id="ARBA00022692"/>
    </source>
</evidence>
<accession>A0A6A6N4C0</accession>
<comment type="similarity">
    <text evidence="8">Belongs to the cytochrome P450 family.</text>
</comment>
<keyword evidence="5" id="KW-1133">Transmembrane helix</keyword>
<evidence type="ECO:0008006" key="11">
    <source>
        <dbReference type="Google" id="ProtNLM"/>
    </source>
</evidence>
<dbReference type="PROSITE" id="PS00086">
    <property type="entry name" value="CYTOCHROME_P450"/>
    <property type="match status" value="1"/>
</dbReference>
<organism evidence="9 10">
    <name type="scientific">Hevea brasiliensis</name>
    <name type="common">Para rubber tree</name>
    <name type="synonym">Siphonia brasiliensis</name>
    <dbReference type="NCBI Taxonomy" id="3981"/>
    <lineage>
        <taxon>Eukaryota</taxon>
        <taxon>Viridiplantae</taxon>
        <taxon>Streptophyta</taxon>
        <taxon>Embryophyta</taxon>
        <taxon>Tracheophyta</taxon>
        <taxon>Spermatophyta</taxon>
        <taxon>Magnoliopsida</taxon>
        <taxon>eudicotyledons</taxon>
        <taxon>Gunneridae</taxon>
        <taxon>Pentapetalae</taxon>
        <taxon>rosids</taxon>
        <taxon>fabids</taxon>
        <taxon>Malpighiales</taxon>
        <taxon>Euphorbiaceae</taxon>
        <taxon>Crotonoideae</taxon>
        <taxon>Micrandreae</taxon>
        <taxon>Hevea</taxon>
    </lineage>
</organism>
<dbReference type="InterPro" id="IPR051103">
    <property type="entry name" value="Plant_metabolite_P450s"/>
</dbReference>
<dbReference type="PANTHER" id="PTHR24298:SF59">
    <property type="entry name" value="CYTOCHROME P450, FAMILY 705, SUBFAMILY A, POLYPEPTIDE 25-RELATED"/>
    <property type="match status" value="1"/>
</dbReference>
<protein>
    <recommendedName>
        <fullName evidence="11">Cytochrome P450</fullName>
    </recommendedName>
</protein>
<evidence type="ECO:0000256" key="2">
    <source>
        <dbReference type="ARBA" id="ARBA00004167"/>
    </source>
</evidence>
<dbReference type="PANTHER" id="PTHR24298">
    <property type="entry name" value="FLAVONOID 3'-MONOOXYGENASE-RELATED"/>
    <property type="match status" value="1"/>
</dbReference>
<gene>
    <name evidence="9" type="ORF">GH714_015846</name>
</gene>
<dbReference type="GO" id="GO:0005506">
    <property type="term" value="F:iron ion binding"/>
    <property type="evidence" value="ECO:0007669"/>
    <property type="project" value="InterPro"/>
</dbReference>
<sequence>MTELLGPRQVERFHSIRGEELQRFIQKIVEKDRENENVNLEKGLMKLTNNIVCRIAMSTSCSEEEDEAERCKELVEGSIELTGKMVIVYLLGPLKKVGRWVFMKELKDISRRIDELLEKILKEHEERAKKDGGSLPVRNTYFSRWHALDYGNAHQPSKLVKETLRLYPLGPVISRASREDSKIGGFDIPKETVVLINLYSMMRDPEIWDNPDEFKLERLLVSHKETDKENHSLGYVPFGGGRRMCPGSHLALTISHITIASMVQCFDWKVSGGDGDGGKVNIEAKSSMIMCLAHPIVCLPEVHYNPFVA</sequence>
<keyword evidence="7 8" id="KW-0349">Heme</keyword>
<dbReference type="AlphaFoldDB" id="A0A6A6N4C0"/>
<dbReference type="Gene3D" id="1.10.630.10">
    <property type="entry name" value="Cytochrome P450"/>
    <property type="match status" value="2"/>
</dbReference>
<dbReference type="InterPro" id="IPR002401">
    <property type="entry name" value="Cyt_P450_E_grp-I"/>
</dbReference>
<dbReference type="InterPro" id="IPR017972">
    <property type="entry name" value="Cyt_P450_CS"/>
</dbReference>
<comment type="caution">
    <text evidence="9">The sequence shown here is derived from an EMBL/GenBank/DDBJ whole genome shotgun (WGS) entry which is preliminary data.</text>
</comment>
<comment type="subcellular location">
    <subcellularLocation>
        <location evidence="2">Membrane</location>
        <topology evidence="2">Single-pass membrane protein</topology>
    </subcellularLocation>
</comment>
<evidence type="ECO:0000256" key="6">
    <source>
        <dbReference type="ARBA" id="ARBA00023136"/>
    </source>
</evidence>
<dbReference type="SUPFAM" id="SSF48264">
    <property type="entry name" value="Cytochrome P450"/>
    <property type="match status" value="1"/>
</dbReference>
<evidence type="ECO:0000256" key="8">
    <source>
        <dbReference type="RuleBase" id="RU000461"/>
    </source>
</evidence>
<keyword evidence="7 8" id="KW-0408">Iron</keyword>
<dbReference type="InterPro" id="IPR036396">
    <property type="entry name" value="Cyt_P450_sf"/>
</dbReference>
<comment type="cofactor">
    <cofactor evidence="1 7">
        <name>heme</name>
        <dbReference type="ChEBI" id="CHEBI:30413"/>
    </cofactor>
</comment>
<keyword evidence="8" id="KW-0503">Monooxygenase</keyword>
<dbReference type="GO" id="GO:0020037">
    <property type="term" value="F:heme binding"/>
    <property type="evidence" value="ECO:0007669"/>
    <property type="project" value="InterPro"/>
</dbReference>
<keyword evidence="3" id="KW-0812">Transmembrane</keyword>